<name>A0A0F4YKL2_RASE3</name>
<dbReference type="Proteomes" id="UP000053958">
    <property type="component" value="Unassembled WGS sequence"/>
</dbReference>
<feature type="region of interest" description="Disordered" evidence="1">
    <location>
        <begin position="180"/>
        <end position="233"/>
    </location>
</feature>
<comment type="caution">
    <text evidence="2">The sequence shown here is derived from an EMBL/GenBank/DDBJ whole genome shotgun (WGS) entry which is preliminary data.</text>
</comment>
<accession>A0A0F4YKL2</accession>
<feature type="compositionally biased region" description="Low complexity" evidence="1">
    <location>
        <begin position="217"/>
        <end position="233"/>
    </location>
</feature>
<reference evidence="2 3" key="1">
    <citation type="submission" date="2015-04" db="EMBL/GenBank/DDBJ databases">
        <authorList>
            <person name="Heijne W.H."/>
            <person name="Fedorova N.D."/>
            <person name="Nierman W.C."/>
            <person name="Vollebregt A.W."/>
            <person name="Zhao Z."/>
            <person name="Wu L."/>
            <person name="Kumar M."/>
            <person name="Stam H."/>
            <person name="van den Berg M.A."/>
            <person name="Pel H.J."/>
        </authorList>
    </citation>
    <scope>NUCLEOTIDE SEQUENCE [LARGE SCALE GENOMIC DNA]</scope>
    <source>
        <strain evidence="2 3">CBS 393.64</strain>
    </source>
</reference>
<organism evidence="2 3">
    <name type="scientific">Rasamsonia emersonii (strain ATCC 16479 / CBS 393.64 / IMI 116815)</name>
    <dbReference type="NCBI Taxonomy" id="1408163"/>
    <lineage>
        <taxon>Eukaryota</taxon>
        <taxon>Fungi</taxon>
        <taxon>Dikarya</taxon>
        <taxon>Ascomycota</taxon>
        <taxon>Pezizomycotina</taxon>
        <taxon>Eurotiomycetes</taxon>
        <taxon>Eurotiomycetidae</taxon>
        <taxon>Eurotiales</taxon>
        <taxon>Trichocomaceae</taxon>
        <taxon>Rasamsonia</taxon>
    </lineage>
</organism>
<dbReference type="Gene3D" id="3.40.50.150">
    <property type="entry name" value="Vaccinia Virus protein VP39"/>
    <property type="match status" value="1"/>
</dbReference>
<dbReference type="InterPro" id="IPR029063">
    <property type="entry name" value="SAM-dependent_MTases_sf"/>
</dbReference>
<dbReference type="InterPro" id="IPR019410">
    <property type="entry name" value="Methyltransf_16"/>
</dbReference>
<dbReference type="GeneID" id="25319907"/>
<evidence type="ECO:0000313" key="2">
    <source>
        <dbReference type="EMBL" id="KKA18416.1"/>
    </source>
</evidence>
<dbReference type="RefSeq" id="XP_013325028.1">
    <property type="nucleotide sequence ID" value="XM_013469574.1"/>
</dbReference>
<dbReference type="GO" id="GO:0005829">
    <property type="term" value="C:cytosol"/>
    <property type="evidence" value="ECO:0007669"/>
    <property type="project" value="TreeGrafter"/>
</dbReference>
<gene>
    <name evidence="2" type="ORF">T310_7637</name>
</gene>
<evidence type="ECO:0000313" key="3">
    <source>
        <dbReference type="Proteomes" id="UP000053958"/>
    </source>
</evidence>
<dbReference type="GO" id="GO:0032991">
    <property type="term" value="C:protein-containing complex"/>
    <property type="evidence" value="ECO:0007669"/>
    <property type="project" value="TreeGrafter"/>
</dbReference>
<evidence type="ECO:0000256" key="1">
    <source>
        <dbReference type="SAM" id="MobiDB-lite"/>
    </source>
</evidence>
<feature type="compositionally biased region" description="Acidic residues" evidence="1">
    <location>
        <begin position="271"/>
        <end position="281"/>
    </location>
</feature>
<dbReference type="AlphaFoldDB" id="A0A0F4YKL2"/>
<dbReference type="PANTHER" id="PTHR14614:SF109">
    <property type="entry name" value="RIBOSOMAL LYSINE N-METHYLTRANSFERASE 5"/>
    <property type="match status" value="1"/>
</dbReference>
<keyword evidence="3" id="KW-1185">Reference proteome</keyword>
<dbReference type="Pfam" id="PF10294">
    <property type="entry name" value="Methyltransf_16"/>
    <property type="match status" value="1"/>
</dbReference>
<dbReference type="OrthoDB" id="2529286at2759"/>
<evidence type="ECO:0008006" key="4">
    <source>
        <dbReference type="Google" id="ProtNLM"/>
    </source>
</evidence>
<feature type="compositionally biased region" description="Polar residues" evidence="1">
    <location>
        <begin position="259"/>
        <end position="270"/>
    </location>
</feature>
<feature type="region of interest" description="Disordered" evidence="1">
    <location>
        <begin position="257"/>
        <end position="283"/>
    </location>
</feature>
<dbReference type="STRING" id="1408163.A0A0F4YKL2"/>
<dbReference type="EMBL" id="LASV01000458">
    <property type="protein sequence ID" value="KKA18416.1"/>
    <property type="molecule type" value="Genomic_DNA"/>
</dbReference>
<protein>
    <recommendedName>
        <fullName evidence="4">Diaminohydroxyphosphoribosylamino-pyrimidine deaminase</fullName>
    </recommendedName>
</protein>
<dbReference type="GO" id="GO:0008757">
    <property type="term" value="F:S-adenosylmethionine-dependent methyltransferase activity"/>
    <property type="evidence" value="ECO:0007669"/>
    <property type="project" value="UniProtKB-ARBA"/>
</dbReference>
<proteinExistence type="predicted"/>
<dbReference type="PANTHER" id="PTHR14614">
    <property type="entry name" value="HEPATOCELLULAR CARCINOMA-ASSOCIATED ANTIGEN"/>
    <property type="match status" value="1"/>
</dbReference>
<sequence length="401" mass="44145">MPSLEEFLASIGEEIHDAEEGLGMQISLENTYDSGPCERSLQVAAESFLLFSRDIPSANLGFVDSRTATVELTIHGQDFSIHQSPTLLSSARAGGTTGAVLWKITPRFAEWISSRNHNPFWESSILTSSSAVVELGCGISGLVALALGPCVGHFIATDQEYVHRLFKENIENNAAAAYQLSHHHHHRNSSYRHGPPRQQQQKKLHSAGGKTRAGKRSANSSSSSNSSSNEGSHSLTNVTFTALDWELDVPETLKDTIKQENPSASGSEIGQDSDNDDDNGDDDKKDRGFDLLISCDCIYNEALVPPFVRTCADICRLRPPYDPTTLSLDLETTSPRRRPTVCVIAQQQRSPDVFETWLRETLREFHVWRLSDDVLGDGLKAGTGYVVHALVLRSDARDGRR</sequence>
<feature type="compositionally biased region" description="Basic residues" evidence="1">
    <location>
        <begin position="181"/>
        <end position="190"/>
    </location>
</feature>